<dbReference type="AlphaFoldDB" id="A0A4S2D015"/>
<sequence>MPSYDCVQSSGASSDAELKKICEGLAATSAQMGGKAGQVTYMDACPSPSQGRCRQLFGLAFDGYYYERSADDLAGLPDSCTHGGGHWTTG</sequence>
<gene>
    <name evidence="1" type="ORF">E5352_12780</name>
</gene>
<evidence type="ECO:0000313" key="2">
    <source>
        <dbReference type="Proteomes" id="UP000306631"/>
    </source>
</evidence>
<accession>A0A4S2D015</accession>
<protein>
    <submittedName>
        <fullName evidence="1">Uncharacterized protein</fullName>
    </submittedName>
</protein>
<evidence type="ECO:0000313" key="1">
    <source>
        <dbReference type="EMBL" id="TGY33414.1"/>
    </source>
</evidence>
<organism evidence="1 2">
    <name type="scientific">Stenotrophomonas maltophilia</name>
    <name type="common">Pseudomonas maltophilia</name>
    <name type="synonym">Xanthomonas maltophilia</name>
    <dbReference type="NCBI Taxonomy" id="40324"/>
    <lineage>
        <taxon>Bacteria</taxon>
        <taxon>Pseudomonadati</taxon>
        <taxon>Pseudomonadota</taxon>
        <taxon>Gammaproteobacteria</taxon>
        <taxon>Lysobacterales</taxon>
        <taxon>Lysobacteraceae</taxon>
        <taxon>Stenotrophomonas</taxon>
        <taxon>Stenotrophomonas maltophilia group</taxon>
    </lineage>
</organism>
<dbReference type="EMBL" id="SRYW01000010">
    <property type="protein sequence ID" value="TGY33414.1"/>
    <property type="molecule type" value="Genomic_DNA"/>
</dbReference>
<reference evidence="1 2" key="1">
    <citation type="submission" date="2019-04" db="EMBL/GenBank/DDBJ databases">
        <title>Microbes associate with the intestines of laboratory mice.</title>
        <authorList>
            <person name="Navarre W."/>
            <person name="Wong E."/>
            <person name="Huang K."/>
            <person name="Tropini C."/>
            <person name="Ng K."/>
            <person name="Yu B."/>
        </authorList>
    </citation>
    <scope>NUCLEOTIDE SEQUENCE [LARGE SCALE GENOMIC DNA]</scope>
    <source>
        <strain evidence="1 2">NM62_B4-13</strain>
    </source>
</reference>
<dbReference type="Proteomes" id="UP000306631">
    <property type="component" value="Unassembled WGS sequence"/>
</dbReference>
<dbReference type="RefSeq" id="WP_136005592.1">
    <property type="nucleotide sequence ID" value="NZ_SRYW01000010.1"/>
</dbReference>
<name>A0A4S2D015_STEMA</name>
<proteinExistence type="predicted"/>
<comment type="caution">
    <text evidence="1">The sequence shown here is derived from an EMBL/GenBank/DDBJ whole genome shotgun (WGS) entry which is preliminary data.</text>
</comment>
<dbReference type="OrthoDB" id="8815789at2"/>